<evidence type="ECO:0000313" key="4">
    <source>
        <dbReference type="Proteomes" id="UP001197626"/>
    </source>
</evidence>
<dbReference type="RefSeq" id="WP_229293180.1">
    <property type="nucleotide sequence ID" value="NZ_CP086654.1"/>
</dbReference>
<reference evidence="3 4" key="1">
    <citation type="journal article" date="2022" name="Pathogens">
        <title>Staphylococcus ratti sp. nov. Isolated from a Lab Rat.</title>
        <authorList>
            <person name="Kovarovic V."/>
            <person name="Sedlacek I."/>
            <person name="Petras P."/>
            <person name="Kralova S."/>
            <person name="Maslanova I."/>
            <person name="Svec P."/>
            <person name="Neumann-Schaal M."/>
            <person name="Botka T."/>
            <person name="Gelbicova T."/>
            <person name="Stankova E."/>
            <person name="Doskar J."/>
            <person name="Pantucek R."/>
        </authorList>
    </citation>
    <scope>NUCLEOTIDE SEQUENCE [LARGE SCALE GENOMIC DNA]</scope>
    <source>
        <strain evidence="3 4">CCM 9025</strain>
    </source>
</reference>
<organism evidence="3 4">
    <name type="scientific">Staphylococcus ratti</name>
    <dbReference type="NCBI Taxonomy" id="2892440"/>
    <lineage>
        <taxon>Bacteria</taxon>
        <taxon>Bacillati</taxon>
        <taxon>Bacillota</taxon>
        <taxon>Bacilli</taxon>
        <taxon>Bacillales</taxon>
        <taxon>Staphylococcaceae</taxon>
        <taxon>Staphylococcus</taxon>
    </lineage>
</organism>
<dbReference type="InterPro" id="IPR023346">
    <property type="entry name" value="Lysozyme-like_dom_sf"/>
</dbReference>
<feature type="domain" description="LysM" evidence="2">
    <location>
        <begin position="36"/>
        <end position="79"/>
    </location>
</feature>
<evidence type="ECO:0000313" key="3">
    <source>
        <dbReference type="EMBL" id="UEX90699.1"/>
    </source>
</evidence>
<name>A0ABY3PEF4_9STAP</name>
<dbReference type="SUPFAM" id="SSF54106">
    <property type="entry name" value="LysM domain"/>
    <property type="match status" value="1"/>
</dbReference>
<feature type="signal peptide" evidence="1">
    <location>
        <begin position="1"/>
        <end position="25"/>
    </location>
</feature>
<sequence length="247" mass="26572">MKKLLLATSTVGLLAAAQFATNAEAAHQEHTQVQEGVHFIQWGDTLNKISKKYDVTVQQLKDWNNLKSDLIIAGEKLYVTEAAAAAHSATSTQNFVLPTSSSFGSFETATYNQSTSYSAPVNYTTSGSYETYTAPATQYVTPSYSHVQTQPTSHYQAPSTAAGSGSVYQQFINAGGTPAMWNSIVLPESGGNPNIVSPTGYRGLGQTKEAWGTGSVATQTQGMINYANSRYGSVERAVQFRLANGWW</sequence>
<dbReference type="EMBL" id="CP086654">
    <property type="protein sequence ID" value="UEX90699.1"/>
    <property type="molecule type" value="Genomic_DNA"/>
</dbReference>
<dbReference type="PANTHER" id="PTHR33734:SF22">
    <property type="entry name" value="MEMBRANE-BOUND LYTIC MUREIN TRANSGLYCOSYLASE D"/>
    <property type="match status" value="1"/>
</dbReference>
<dbReference type="InterPro" id="IPR036779">
    <property type="entry name" value="LysM_dom_sf"/>
</dbReference>
<dbReference type="PROSITE" id="PS51782">
    <property type="entry name" value="LYSM"/>
    <property type="match status" value="1"/>
</dbReference>
<dbReference type="InterPro" id="IPR018392">
    <property type="entry name" value="LysM"/>
</dbReference>
<dbReference type="SUPFAM" id="SSF53955">
    <property type="entry name" value="Lysozyme-like"/>
    <property type="match status" value="1"/>
</dbReference>
<feature type="chain" id="PRO_5045778464" evidence="1">
    <location>
        <begin position="26"/>
        <end position="247"/>
    </location>
</feature>
<evidence type="ECO:0000259" key="2">
    <source>
        <dbReference type="PROSITE" id="PS51782"/>
    </source>
</evidence>
<proteinExistence type="predicted"/>
<dbReference type="Pfam" id="PF01476">
    <property type="entry name" value="LysM"/>
    <property type="match status" value="1"/>
</dbReference>
<dbReference type="SMART" id="SM00257">
    <property type="entry name" value="LysM"/>
    <property type="match status" value="1"/>
</dbReference>
<dbReference type="Gene3D" id="3.10.350.10">
    <property type="entry name" value="LysM domain"/>
    <property type="match status" value="1"/>
</dbReference>
<dbReference type="PANTHER" id="PTHR33734">
    <property type="entry name" value="LYSM DOMAIN-CONTAINING GPI-ANCHORED PROTEIN 2"/>
    <property type="match status" value="1"/>
</dbReference>
<accession>A0ABY3PEF4</accession>
<keyword evidence="1" id="KW-0732">Signal</keyword>
<dbReference type="Proteomes" id="UP001197626">
    <property type="component" value="Chromosome"/>
</dbReference>
<dbReference type="CDD" id="cd00118">
    <property type="entry name" value="LysM"/>
    <property type="match status" value="1"/>
</dbReference>
<gene>
    <name evidence="3" type="ORF">LN051_03310</name>
</gene>
<keyword evidence="4" id="KW-1185">Reference proteome</keyword>
<evidence type="ECO:0000256" key="1">
    <source>
        <dbReference type="SAM" id="SignalP"/>
    </source>
</evidence>
<protein>
    <submittedName>
        <fullName evidence="3">LysM peptidoglycan-binding domain-containing protein</fullName>
    </submittedName>
</protein>